<name>A0A2A2HY63_9EURY</name>
<proteinExistence type="predicted"/>
<accession>A0A2A2HY63</accession>
<keyword evidence="3" id="KW-1185">Reference proteome</keyword>
<reference evidence="2 3" key="1">
    <citation type="journal article" date="2017" name="BMC Genomics">
        <title>Genomic analysis of methanogenic archaea reveals a shift towards energy conservation.</title>
        <authorList>
            <person name="Gilmore S.P."/>
            <person name="Henske J.K."/>
            <person name="Sexton J.A."/>
            <person name="Solomon K.V."/>
            <person name="Seppala S."/>
            <person name="Yoo J.I."/>
            <person name="Huyett L.M."/>
            <person name="Pressman A."/>
            <person name="Cogan J.Z."/>
            <person name="Kivenson V."/>
            <person name="Peng X."/>
            <person name="Tan Y."/>
            <person name="Valentine D.L."/>
            <person name="O'Malley M.A."/>
        </authorList>
    </citation>
    <scope>NUCLEOTIDE SEQUENCE [LARGE SCALE GENOMIC DNA]</scope>
    <source>
        <strain evidence="2 3">MC-15</strain>
    </source>
</reference>
<sequence>MKVITKGNKKECVIDPEERDLIITANKELDMLDPSKRELIKSIIDYKLSSSLNVLGPDPLFKSVLGNSLKALLSNQSATFLLIILQHYDNLNIVLNKLDEEKLITKKTYDFVFELSAKYGSTLEDIIRFKEDPCHWASYSISPIVISKENIQLQLRVHKMDHQIIQFNFDLEDSIRLSSSFLEEAIETIELIDKELILSFDLKKIEQLEKLTAKMKDLFNSVESDSKQPETSLVESAPKNDN</sequence>
<gene>
    <name evidence="2" type="ORF">ASJ81_13920</name>
</gene>
<evidence type="ECO:0000256" key="1">
    <source>
        <dbReference type="SAM" id="MobiDB-lite"/>
    </source>
</evidence>
<dbReference type="Proteomes" id="UP000218164">
    <property type="component" value="Unassembled WGS sequence"/>
</dbReference>
<evidence type="ECO:0000313" key="3">
    <source>
        <dbReference type="Proteomes" id="UP000218164"/>
    </source>
</evidence>
<dbReference type="AlphaFoldDB" id="A0A2A2HY63"/>
<feature type="region of interest" description="Disordered" evidence="1">
    <location>
        <begin position="222"/>
        <end position="242"/>
    </location>
</feature>
<comment type="caution">
    <text evidence="2">The sequence shown here is derived from an EMBL/GenBank/DDBJ whole genome shotgun (WGS) entry which is preliminary data.</text>
</comment>
<evidence type="ECO:0000313" key="2">
    <source>
        <dbReference type="EMBL" id="PAV14419.1"/>
    </source>
</evidence>
<dbReference type="RefSeq" id="WP_095642834.1">
    <property type="nucleotide sequence ID" value="NZ_LMVP01000008.1"/>
</dbReference>
<protein>
    <submittedName>
        <fullName evidence="2">Uncharacterized protein</fullName>
    </submittedName>
</protein>
<dbReference type="EMBL" id="LMVP01000008">
    <property type="protein sequence ID" value="PAV14419.1"/>
    <property type="molecule type" value="Genomic_DNA"/>
</dbReference>
<organism evidence="2 3">
    <name type="scientific">Methanosarcina spelaei</name>
    <dbReference type="NCBI Taxonomy" id="1036679"/>
    <lineage>
        <taxon>Archaea</taxon>
        <taxon>Methanobacteriati</taxon>
        <taxon>Methanobacteriota</taxon>
        <taxon>Stenosarchaea group</taxon>
        <taxon>Methanomicrobia</taxon>
        <taxon>Methanosarcinales</taxon>
        <taxon>Methanosarcinaceae</taxon>
        <taxon>Methanosarcina</taxon>
    </lineage>
</organism>